<evidence type="ECO:0000313" key="13">
    <source>
        <dbReference type="EMBL" id="UVC46130.1"/>
    </source>
</evidence>
<accession>A0A976SHZ3</accession>
<dbReference type="InterPro" id="IPR017972">
    <property type="entry name" value="Cyt_P450_CS"/>
</dbReference>
<evidence type="ECO:0000256" key="4">
    <source>
        <dbReference type="ARBA" id="ARBA00022617"/>
    </source>
</evidence>
<reference evidence="13" key="1">
    <citation type="submission" date="2021-07" db="EMBL/GenBank/DDBJ databases">
        <authorList>
            <person name="Zhang S."/>
            <person name="He C."/>
            <person name="Liao H."/>
            <person name="Liu L."/>
            <person name="Sun W."/>
            <person name="Chen P."/>
            <person name="Li L."/>
            <person name="Zhao Z."/>
            <person name="Wang S."/>
            <person name="Li G."/>
            <person name="Li X."/>
        </authorList>
    </citation>
    <scope>NUCLEOTIDE SEQUENCE</scope>
    <source>
        <strain evidence="13">410</strain>
    </source>
</reference>
<dbReference type="PRINTS" id="PR00385">
    <property type="entry name" value="P450"/>
</dbReference>
<dbReference type="PANTHER" id="PTHR47943">
    <property type="entry name" value="CYTOCHROME P450 93A3-LIKE"/>
    <property type="match status" value="1"/>
</dbReference>
<dbReference type="PANTHER" id="PTHR47943:SF8">
    <property type="entry name" value="CYTOCHROME P450"/>
    <property type="match status" value="1"/>
</dbReference>
<organism evidence="13">
    <name type="scientific">Ilex asprella</name>
    <dbReference type="NCBI Taxonomy" id="185493"/>
    <lineage>
        <taxon>Eukaryota</taxon>
        <taxon>Viridiplantae</taxon>
        <taxon>Streptophyta</taxon>
        <taxon>Embryophyta</taxon>
        <taxon>Tracheophyta</taxon>
        <taxon>Spermatophyta</taxon>
        <taxon>Magnoliopsida</taxon>
        <taxon>eudicotyledons</taxon>
        <taxon>Gunneridae</taxon>
        <taxon>Pentapetalae</taxon>
        <taxon>asterids</taxon>
        <taxon>campanulids</taxon>
        <taxon>Aquifoliales</taxon>
        <taxon>Aquifoliaceae</taxon>
        <taxon>Ilex</taxon>
    </lineage>
</organism>
<protein>
    <submittedName>
        <fullName evidence="13">Cytochrome P450</fullName>
    </submittedName>
</protein>
<dbReference type="FunFam" id="1.10.630.10:FF:000019">
    <property type="entry name" value="Cytochrome P450 family protein"/>
    <property type="match status" value="1"/>
</dbReference>
<proteinExistence type="evidence at transcript level"/>
<dbReference type="PRINTS" id="PR00463">
    <property type="entry name" value="EP450I"/>
</dbReference>
<evidence type="ECO:0000256" key="8">
    <source>
        <dbReference type="ARBA" id="ARBA00023033"/>
    </source>
</evidence>
<comment type="cofactor">
    <cofactor evidence="1 10">
        <name>heme</name>
        <dbReference type="ChEBI" id="CHEBI:30413"/>
    </cofactor>
</comment>
<evidence type="ECO:0000256" key="3">
    <source>
        <dbReference type="ARBA" id="ARBA00010617"/>
    </source>
</evidence>
<dbReference type="SUPFAM" id="SSF48264">
    <property type="entry name" value="Cytochrome P450"/>
    <property type="match status" value="1"/>
</dbReference>
<dbReference type="InterPro" id="IPR002401">
    <property type="entry name" value="Cyt_P450_E_grp-I"/>
</dbReference>
<evidence type="ECO:0000256" key="9">
    <source>
        <dbReference type="ARBA" id="ARBA00023136"/>
    </source>
</evidence>
<dbReference type="GO" id="GO:0016705">
    <property type="term" value="F:oxidoreductase activity, acting on paired donors, with incorporation or reduction of molecular oxygen"/>
    <property type="evidence" value="ECO:0007669"/>
    <property type="project" value="InterPro"/>
</dbReference>
<evidence type="ECO:0000256" key="11">
    <source>
        <dbReference type="RuleBase" id="RU000461"/>
    </source>
</evidence>
<dbReference type="InterPro" id="IPR001128">
    <property type="entry name" value="Cyt_P450"/>
</dbReference>
<evidence type="ECO:0000256" key="6">
    <source>
        <dbReference type="ARBA" id="ARBA00023002"/>
    </source>
</evidence>
<evidence type="ECO:0000256" key="2">
    <source>
        <dbReference type="ARBA" id="ARBA00004370"/>
    </source>
</evidence>
<feature type="transmembrane region" description="Helical" evidence="12">
    <location>
        <begin position="6"/>
        <end position="25"/>
    </location>
</feature>
<keyword evidence="9 12" id="KW-0472">Membrane</keyword>
<keyword evidence="8 11" id="KW-0503">Monooxygenase</keyword>
<reference evidence="13" key="2">
    <citation type="journal article" date="2022" name="Front. Plant Sci.">
        <title>Cytochrome P450 Monooxygenase/Cytochrome P450 Reductase Bi-Enzymatic System Isolated From Ilex asprella for Regio-Specific Oxidation of Pentacyclic Triterpenoids.</title>
        <authorList>
            <person name="Li L."/>
            <person name="Lin S."/>
            <person name="Chen Y."/>
            <person name="Wang Y."/>
            <person name="Xiao L."/>
            <person name="Ye X."/>
            <person name="Sun L."/>
            <person name="Zhan R."/>
            <person name="Xu H."/>
        </authorList>
    </citation>
    <scope>NUCLEOTIDE SEQUENCE</scope>
    <source>
        <strain evidence="13">410</strain>
    </source>
</reference>
<dbReference type="EMBL" id="MZ508433">
    <property type="protein sequence ID" value="UVC46130.1"/>
    <property type="molecule type" value="mRNA"/>
</dbReference>
<dbReference type="PROSITE" id="PS00086">
    <property type="entry name" value="CYTOCHROME_P450"/>
    <property type="match status" value="1"/>
</dbReference>
<name>A0A976SHZ3_9AQUA</name>
<keyword evidence="12" id="KW-0812">Transmembrane</keyword>
<dbReference type="GO" id="GO:0020037">
    <property type="term" value="F:heme binding"/>
    <property type="evidence" value="ECO:0007669"/>
    <property type="project" value="InterPro"/>
</dbReference>
<evidence type="ECO:0000256" key="1">
    <source>
        <dbReference type="ARBA" id="ARBA00001971"/>
    </source>
</evidence>
<dbReference type="GO" id="GO:0005506">
    <property type="term" value="F:iron ion binding"/>
    <property type="evidence" value="ECO:0007669"/>
    <property type="project" value="InterPro"/>
</dbReference>
<keyword evidence="12" id="KW-1133">Transmembrane helix</keyword>
<evidence type="ECO:0000256" key="10">
    <source>
        <dbReference type="PIRSR" id="PIRSR602401-1"/>
    </source>
</evidence>
<evidence type="ECO:0000256" key="12">
    <source>
        <dbReference type="SAM" id="Phobius"/>
    </source>
</evidence>
<dbReference type="InterPro" id="IPR036396">
    <property type="entry name" value="Cyt_P450_sf"/>
</dbReference>
<evidence type="ECO:0000256" key="5">
    <source>
        <dbReference type="ARBA" id="ARBA00022723"/>
    </source>
</evidence>
<keyword evidence="5 10" id="KW-0479">Metal-binding</keyword>
<feature type="binding site" description="axial binding residue" evidence="10">
    <location>
        <position position="451"/>
    </location>
    <ligand>
        <name>heme</name>
        <dbReference type="ChEBI" id="CHEBI:30413"/>
    </ligand>
    <ligandPart>
        <name>Fe</name>
        <dbReference type="ChEBI" id="CHEBI:18248"/>
    </ligandPart>
</feature>
<dbReference type="Gene3D" id="1.10.630.10">
    <property type="entry name" value="Cytochrome P450"/>
    <property type="match status" value="1"/>
</dbReference>
<evidence type="ECO:0000256" key="7">
    <source>
        <dbReference type="ARBA" id="ARBA00023004"/>
    </source>
</evidence>
<keyword evidence="7 10" id="KW-0408">Iron</keyword>
<dbReference type="GO" id="GO:0016020">
    <property type="term" value="C:membrane"/>
    <property type="evidence" value="ECO:0007669"/>
    <property type="project" value="UniProtKB-SubCell"/>
</dbReference>
<comment type="subcellular location">
    <subcellularLocation>
        <location evidence="2">Membrane</location>
    </subcellularLocation>
</comment>
<keyword evidence="6 11" id="KW-0560">Oxidoreductase</keyword>
<keyword evidence="4 10" id="KW-0349">Heme</keyword>
<dbReference type="CDD" id="cd20655">
    <property type="entry name" value="CYP93"/>
    <property type="match status" value="1"/>
</dbReference>
<sequence length="514" mass="57904">MADFQGYIIIFLVWLISTILLQVLFKTRKSPLPPSPTAFPIIGHLHLLAPIPHQALHKLSKRFGPLIHIFLGSVPCIVVSSPEIAKEVIKNQESSFSNRPQIAAVDYLSYGSQGFLFAPYGPYWKFMKKLCMSELLGGRTLDLLHPVRRDEIQRFIELLSKKARAGEEVNVGGELMRVTSNIISRMLMSERCSENEDEAGEIRKLVQEISELTGKFNLSDFICFCKNLDLQGFRKRLKHVRDSYDSMMERVIREHQEARRKKKESGDGSDVVKDLLDILLDISGDMSSEIKLTKEKIKAFVLDIFSAGTDTSAITTEWAIAELINHPDIMEKAQKEIDFVVGKNKLVEESDIPNLPYLQAIVKETLRLHPAAPLIVRESSEDCTVGGYRIQAKTRLFVNVWAIGRDPNYWENPLEFQPERFFNGEGDRKSQLDVRGQYFHLLPFGSGRRACPGTSLGLQVVQASLAAMLQCFEWKVSGGGNGIVDMEEGTGITVPRAHPLVCFPVARLNSFLLK</sequence>
<comment type="similarity">
    <text evidence="3 11">Belongs to the cytochrome P450 family.</text>
</comment>
<dbReference type="GO" id="GO:0004497">
    <property type="term" value="F:monooxygenase activity"/>
    <property type="evidence" value="ECO:0007669"/>
    <property type="project" value="UniProtKB-KW"/>
</dbReference>
<dbReference type="AlphaFoldDB" id="A0A976SHZ3"/>
<dbReference type="Pfam" id="PF00067">
    <property type="entry name" value="p450"/>
    <property type="match status" value="1"/>
</dbReference>